<protein>
    <recommendedName>
        <fullName evidence="7">Mediator of RNA polymerase II transcription subunit 9</fullName>
    </recommendedName>
    <alternativeName>
        <fullName evidence="7">Mediator complex subunit 9</fullName>
    </alternativeName>
</protein>
<evidence type="ECO:0000256" key="4">
    <source>
        <dbReference type="ARBA" id="ARBA00023159"/>
    </source>
</evidence>
<keyword evidence="5 7" id="KW-0804">Transcription</keyword>
<dbReference type="GO" id="GO:0006357">
    <property type="term" value="P:regulation of transcription by RNA polymerase II"/>
    <property type="evidence" value="ECO:0007669"/>
    <property type="project" value="InterPro"/>
</dbReference>
<name>A0A8H3BYE2_9AGAM</name>
<organism evidence="9 10">
    <name type="scientific">Rhizoctonia solani</name>
    <dbReference type="NCBI Taxonomy" id="456999"/>
    <lineage>
        <taxon>Eukaryota</taxon>
        <taxon>Fungi</taxon>
        <taxon>Dikarya</taxon>
        <taxon>Basidiomycota</taxon>
        <taxon>Agaricomycotina</taxon>
        <taxon>Agaricomycetes</taxon>
        <taxon>Cantharellales</taxon>
        <taxon>Ceratobasidiaceae</taxon>
        <taxon>Rhizoctonia</taxon>
    </lineage>
</organism>
<comment type="subunit">
    <text evidence="7">Component of the Mediator complex.</text>
</comment>
<evidence type="ECO:0000256" key="3">
    <source>
        <dbReference type="ARBA" id="ARBA00023015"/>
    </source>
</evidence>
<keyword evidence="3 7" id="KW-0805">Transcription regulation</keyword>
<comment type="similarity">
    <text evidence="2 7">Belongs to the Mediator complex subunit 9 family.</text>
</comment>
<evidence type="ECO:0000256" key="7">
    <source>
        <dbReference type="RuleBase" id="RU364145"/>
    </source>
</evidence>
<dbReference type="GO" id="GO:0003712">
    <property type="term" value="F:transcription coregulator activity"/>
    <property type="evidence" value="ECO:0007669"/>
    <property type="project" value="InterPro"/>
</dbReference>
<evidence type="ECO:0000256" key="1">
    <source>
        <dbReference type="ARBA" id="ARBA00004123"/>
    </source>
</evidence>
<gene>
    <name evidence="7" type="primary">MED9</name>
    <name evidence="9" type="ORF">RDB_LOCUS114026</name>
</gene>
<evidence type="ECO:0000256" key="8">
    <source>
        <dbReference type="SAM" id="MobiDB-lite"/>
    </source>
</evidence>
<sequence length="110" mass="12196">MSVPQPTSNSALNQATFESLLPSVVQIIQSTQPQPQSQPPAQTQQQQQEIAKATMTLRTQLAAARDQVDALSGGEMLLKDQQEVIQMLKEMRSQRRAQLARLAYLSIHTP</sequence>
<proteinExistence type="inferred from homology"/>
<evidence type="ECO:0000313" key="10">
    <source>
        <dbReference type="Proteomes" id="UP000663840"/>
    </source>
</evidence>
<accession>A0A8H3BYE2</accession>
<evidence type="ECO:0000313" key="9">
    <source>
        <dbReference type="EMBL" id="CAE6469217.1"/>
    </source>
</evidence>
<feature type="region of interest" description="Disordered" evidence="8">
    <location>
        <begin position="29"/>
        <end position="49"/>
    </location>
</feature>
<evidence type="ECO:0000256" key="6">
    <source>
        <dbReference type="ARBA" id="ARBA00023242"/>
    </source>
</evidence>
<dbReference type="Proteomes" id="UP000663840">
    <property type="component" value="Unassembled WGS sequence"/>
</dbReference>
<evidence type="ECO:0000256" key="5">
    <source>
        <dbReference type="ARBA" id="ARBA00023163"/>
    </source>
</evidence>
<keyword evidence="4 7" id="KW-0010">Activator</keyword>
<comment type="caution">
    <text evidence="9">The sequence shown here is derived from an EMBL/GenBank/DDBJ whole genome shotgun (WGS) entry which is preliminary data.</text>
</comment>
<reference evidence="9" key="1">
    <citation type="submission" date="2021-01" db="EMBL/GenBank/DDBJ databases">
        <authorList>
            <person name="Kaushik A."/>
        </authorList>
    </citation>
    <scope>NUCLEOTIDE SEQUENCE</scope>
    <source>
        <strain evidence="9">AG1-1A</strain>
    </source>
</reference>
<comment type="function">
    <text evidence="7">Component of the Mediator complex, a coactivator involved in the regulated transcription of nearly all RNA polymerase II-dependent genes. Mediator functions as a bridge to convey information from gene-specific regulatory proteins to the basal RNA polymerase II transcription machinery. Mediator is recruited to promoters by direct interactions with regulatory proteins and serves as a scaffold for the assembly of a functional preinitiation complex with RNA polymerase II and the general transcription factors.</text>
</comment>
<keyword evidence="6 7" id="KW-0539">Nucleus</keyword>
<dbReference type="EMBL" id="CAJMWR010003745">
    <property type="protein sequence ID" value="CAE6469217.1"/>
    <property type="molecule type" value="Genomic_DNA"/>
</dbReference>
<feature type="compositionally biased region" description="Low complexity" evidence="8">
    <location>
        <begin position="29"/>
        <end position="48"/>
    </location>
</feature>
<comment type="subcellular location">
    <subcellularLocation>
        <location evidence="1 7">Nucleus</location>
    </subcellularLocation>
</comment>
<dbReference type="InterPro" id="IPR011425">
    <property type="entry name" value="Med9"/>
</dbReference>
<evidence type="ECO:0000256" key="2">
    <source>
        <dbReference type="ARBA" id="ARBA00008089"/>
    </source>
</evidence>
<dbReference type="AlphaFoldDB" id="A0A8H3BYE2"/>
<dbReference type="GO" id="GO:0016592">
    <property type="term" value="C:mediator complex"/>
    <property type="evidence" value="ECO:0007669"/>
    <property type="project" value="InterPro"/>
</dbReference>
<dbReference type="Pfam" id="PF07544">
    <property type="entry name" value="Med9"/>
    <property type="match status" value="1"/>
</dbReference>